<accession>H9GGG8</accession>
<sequence length="669" mass="76258">MISSLKNFIHSLDPRSLPRILQIQCGFYDEDSVHERHNHECCLSTGDLIKIVGLKVTKLLATNSENDDASPCSTAVELPLNFPGLCKIVADKTPYANVEEIVKSVLIAPTQQPCFYCSKELQTENLTIKPGEMIRFSSVENSKEILTIHCGVIRDSQMHAFLLPLSQEGEFYECEDNRIYTLNEIAQWKIPKSRSRHVTFTNTCDTGDSTTFPHVDFGDLMPIYEVQAVMKFQKEIVHFLSDLDVEVKDVTDCYNINSFLQPLSVEDILERTSDDFPIVVAVSESSIENTQSCDLLHPGREVIIYKMCQERRILASEHKEASCKRHFLIPTSYKGKFKRKPRKFPTAYDLEIARDMKEKLHVLATKAFVSLNEDLCSVSVGDEFLIPQLRTNETSHLQKKIVEEALVCEQILLLNKTHKSVLLPMCLEGGFVELVHDKRQYDLSELCKDFSLPFNVKVSIRDLSIQEDILADIPCLQLEEEIIESFLLISTLNNPTEIWEIPTHRLNVSFQLLRNHIENTLIFPVKSVVEEITEEQYCMIRKYENRTTIPPPRPPKTHTSEEPKSSFLPVSAQSVHVTPRSQKSLSGDATKKWLSDQDTPPSELQLKRQSDLEKQQNEKDLAEIHTLPKGLSRSMLVRYEADKKPKAGSNSDDKDEKVIGRALKIKATQ</sequence>
<organism evidence="4 5">
    <name type="scientific">Anolis carolinensis</name>
    <name type="common">Green anole</name>
    <name type="synonym">American chameleon</name>
    <dbReference type="NCBI Taxonomy" id="28377"/>
    <lineage>
        <taxon>Eukaryota</taxon>
        <taxon>Metazoa</taxon>
        <taxon>Chordata</taxon>
        <taxon>Craniata</taxon>
        <taxon>Vertebrata</taxon>
        <taxon>Euteleostomi</taxon>
        <taxon>Lepidosauria</taxon>
        <taxon>Squamata</taxon>
        <taxon>Bifurcata</taxon>
        <taxon>Unidentata</taxon>
        <taxon>Episquamata</taxon>
        <taxon>Toxicofera</taxon>
        <taxon>Iguania</taxon>
        <taxon>Dactyloidae</taxon>
        <taxon>Anolis</taxon>
    </lineage>
</organism>
<dbReference type="InParanoid" id="H9GGG8"/>
<evidence type="ECO:0000256" key="2">
    <source>
        <dbReference type="SAM" id="MobiDB-lite"/>
    </source>
</evidence>
<reference evidence="4" key="2">
    <citation type="submission" date="2025-08" db="UniProtKB">
        <authorList>
            <consortium name="Ensembl"/>
        </authorList>
    </citation>
    <scope>IDENTIFICATION</scope>
</reference>
<dbReference type="Pfam" id="PF12736">
    <property type="entry name" value="CABIT"/>
    <property type="match status" value="2"/>
</dbReference>
<dbReference type="AlphaFoldDB" id="H9GGG8"/>
<evidence type="ECO:0000259" key="3">
    <source>
        <dbReference type="Pfam" id="PF12736"/>
    </source>
</evidence>
<reference evidence="4" key="1">
    <citation type="submission" date="2009-12" db="EMBL/GenBank/DDBJ databases">
        <title>The Genome Sequence of Anolis carolinensis (Green Anole Lizard).</title>
        <authorList>
            <consortium name="The Genome Sequencing Platform"/>
            <person name="Di Palma F."/>
            <person name="Alfoldi J."/>
            <person name="Heiman D."/>
            <person name="Young S."/>
            <person name="Grabherr M."/>
            <person name="Johnson J."/>
            <person name="Lander E.S."/>
            <person name="Lindblad-Toh K."/>
        </authorList>
    </citation>
    <scope>NUCLEOTIDE SEQUENCE [LARGE SCALE GENOMIC DNA]</scope>
    <source>
        <strain evidence="4">JBL SC #1</strain>
    </source>
</reference>
<dbReference type="GO" id="GO:0043368">
    <property type="term" value="P:positive T cell selection"/>
    <property type="evidence" value="ECO:0007669"/>
    <property type="project" value="Ensembl"/>
</dbReference>
<dbReference type="STRING" id="28377.ENSACAP00000010303"/>
<comment type="similarity">
    <text evidence="1">Belongs to the themis family.</text>
</comment>
<name>H9GGG8_ANOCA</name>
<dbReference type="Bgee" id="ENSACAG00000010504">
    <property type="expression patterns" value="Expressed in adrenal gland and 3 other cell types or tissues"/>
</dbReference>
<dbReference type="GO" id="GO:0050852">
    <property type="term" value="P:T cell receptor signaling pathway"/>
    <property type="evidence" value="ECO:0000318"/>
    <property type="project" value="GO_Central"/>
</dbReference>
<dbReference type="OrthoDB" id="9879477at2759"/>
<reference evidence="4" key="3">
    <citation type="submission" date="2025-09" db="UniProtKB">
        <authorList>
            <consortium name="Ensembl"/>
        </authorList>
    </citation>
    <scope>IDENTIFICATION</scope>
</reference>
<dbReference type="GO" id="GO:0005634">
    <property type="term" value="C:nucleus"/>
    <property type="evidence" value="ECO:0000318"/>
    <property type="project" value="GO_Central"/>
</dbReference>
<keyword evidence="5" id="KW-1185">Reference proteome</keyword>
<dbReference type="InterPro" id="IPR025946">
    <property type="entry name" value="CABIT_dom"/>
</dbReference>
<gene>
    <name evidence="4" type="primary">THEMIS</name>
</gene>
<evidence type="ECO:0000313" key="4">
    <source>
        <dbReference type="Ensembl" id="ENSACAP00000010303.3"/>
    </source>
</evidence>
<proteinExistence type="inferred from homology"/>
<feature type="domain" description="CABIT" evidence="3">
    <location>
        <begin position="276"/>
        <end position="512"/>
    </location>
</feature>
<feature type="compositionally biased region" description="Basic and acidic residues" evidence="2">
    <location>
        <begin position="605"/>
        <end position="623"/>
    </location>
</feature>
<dbReference type="GO" id="GO:0043383">
    <property type="term" value="P:negative T cell selection"/>
    <property type="evidence" value="ECO:0007669"/>
    <property type="project" value="Ensembl"/>
</dbReference>
<dbReference type="HOGENOM" id="CLU_022319_1_0_1"/>
<feature type="domain" description="CABIT" evidence="3">
    <location>
        <begin position="17"/>
        <end position="259"/>
    </location>
</feature>
<dbReference type="Ensembl" id="ENSACAT00000010515.4">
    <property type="protein sequence ID" value="ENSACAP00000010303.3"/>
    <property type="gene ID" value="ENSACAG00000010504.4"/>
</dbReference>
<dbReference type="GO" id="GO:0005737">
    <property type="term" value="C:cytoplasm"/>
    <property type="evidence" value="ECO:0000318"/>
    <property type="project" value="GO_Central"/>
</dbReference>
<dbReference type="InterPro" id="IPR039671">
    <property type="entry name" value="THEMIS"/>
</dbReference>
<dbReference type="eggNOG" id="ENOG502QSJR">
    <property type="taxonomic scope" value="Eukaryota"/>
</dbReference>
<dbReference type="Proteomes" id="UP000001646">
    <property type="component" value="Unplaced"/>
</dbReference>
<evidence type="ECO:0000313" key="5">
    <source>
        <dbReference type="Proteomes" id="UP000001646"/>
    </source>
</evidence>
<feature type="compositionally biased region" description="Basic and acidic residues" evidence="2">
    <location>
        <begin position="639"/>
        <end position="659"/>
    </location>
</feature>
<feature type="region of interest" description="Disordered" evidence="2">
    <location>
        <begin position="545"/>
        <end position="669"/>
    </location>
</feature>
<dbReference type="CTD" id="387357"/>
<dbReference type="GeneTree" id="ENSGT00530000063770"/>
<dbReference type="GO" id="GO:0005911">
    <property type="term" value="C:cell-cell junction"/>
    <property type="evidence" value="ECO:0007669"/>
    <property type="project" value="Ensembl"/>
</dbReference>
<dbReference type="PANTHER" id="PTHR15215:SF1">
    <property type="entry name" value="PROTEIN THEMIS"/>
    <property type="match status" value="1"/>
</dbReference>
<dbReference type="GO" id="GO:0008180">
    <property type="term" value="C:COP9 signalosome"/>
    <property type="evidence" value="ECO:0007669"/>
    <property type="project" value="Ensembl"/>
</dbReference>
<dbReference type="GeneID" id="100552549"/>
<protein>
    <submittedName>
        <fullName evidence="4">Thymocyte selection associated</fullName>
    </submittedName>
</protein>
<dbReference type="PANTHER" id="PTHR15215">
    <property type="entry name" value="CABIT DOMAIN-CONTAINING PROTEIN"/>
    <property type="match status" value="1"/>
</dbReference>
<dbReference type="KEGG" id="acs:100552549"/>
<feature type="compositionally biased region" description="Polar residues" evidence="2">
    <location>
        <begin position="571"/>
        <end position="587"/>
    </location>
</feature>
<evidence type="ECO:0000256" key="1">
    <source>
        <dbReference type="ARBA" id="ARBA00006414"/>
    </source>
</evidence>